<gene>
    <name evidence="2" type="ORF">Pla52n_17920</name>
</gene>
<feature type="transmembrane region" description="Helical" evidence="1">
    <location>
        <begin position="284"/>
        <end position="304"/>
    </location>
</feature>
<name>A0A5C6B3G3_9BACT</name>
<proteinExistence type="predicted"/>
<feature type="transmembrane region" description="Helical" evidence="1">
    <location>
        <begin position="21"/>
        <end position="45"/>
    </location>
</feature>
<protein>
    <recommendedName>
        <fullName evidence="4">Glycosyltransferase RgtA/B/C/D-like domain-containing protein</fullName>
    </recommendedName>
</protein>
<feature type="transmembrane region" description="Helical" evidence="1">
    <location>
        <begin position="244"/>
        <end position="264"/>
    </location>
</feature>
<dbReference type="EMBL" id="SJPN01000002">
    <property type="protein sequence ID" value="TWU06072.1"/>
    <property type="molecule type" value="Genomic_DNA"/>
</dbReference>
<sequence length="528" mass="58010">MSTIQADTSEKRELSAALPAVCIIRWHHTLICGIYVSLFLFFAYLPVAHPATWNAVSIGAAEWQATVSLPLSDGMRQVDVSWMGDRMISMLYAMGGVESLSFASAVLQIAVLACWSIVFVRLTGRWWAALAAILVALTCFPYLCGLSSGLFGQLMLALLALIFTSRVRGQRSSGGMLEIQWIGASRWSWSGVCGLFCLWSNLDASFVIGLGWLASIVVARSIVVLNRQGLTHVMSDSELRARVWLLEIAAIATLVNPVGTHLWASMFWWPDNPFLYSIGGLQATAMSGWVGACVMILWGTFMVVSRRRVIPMTWLLYPIAMTIAVAVCSPLIVFFAPLMLTAILSTLGNQGQQDDLVKRIAGGVDQTKQNPEPSQLRFAATLVACLFVWIGFSFSPWGSTLLGGPMRTQTQLVGSQLPLSALNHLRGHTMKGVLLCPSPWSDWLEVQLGVPVFVNSDAGRIPASVLSDYEQIIQGESGWGRIAEKYALQELLIDKHSQRQLVRRIRQGSGSWTIVYEDSQVIHLSKES</sequence>
<dbReference type="RefSeq" id="WP_146519214.1">
    <property type="nucleotide sequence ID" value="NZ_CP151726.1"/>
</dbReference>
<evidence type="ECO:0008006" key="4">
    <source>
        <dbReference type="Google" id="ProtNLM"/>
    </source>
</evidence>
<organism evidence="2 3">
    <name type="scientific">Stieleria varia</name>
    <dbReference type="NCBI Taxonomy" id="2528005"/>
    <lineage>
        <taxon>Bacteria</taxon>
        <taxon>Pseudomonadati</taxon>
        <taxon>Planctomycetota</taxon>
        <taxon>Planctomycetia</taxon>
        <taxon>Pirellulales</taxon>
        <taxon>Pirellulaceae</taxon>
        <taxon>Stieleria</taxon>
    </lineage>
</organism>
<keyword evidence="1" id="KW-0812">Transmembrane</keyword>
<evidence type="ECO:0000313" key="2">
    <source>
        <dbReference type="EMBL" id="TWU06072.1"/>
    </source>
</evidence>
<keyword evidence="1" id="KW-0472">Membrane</keyword>
<comment type="caution">
    <text evidence="2">The sequence shown here is derived from an EMBL/GenBank/DDBJ whole genome shotgun (WGS) entry which is preliminary data.</text>
</comment>
<evidence type="ECO:0000313" key="3">
    <source>
        <dbReference type="Proteomes" id="UP000320176"/>
    </source>
</evidence>
<accession>A0A5C6B3G3</accession>
<reference evidence="2 3" key="1">
    <citation type="submission" date="2019-02" db="EMBL/GenBank/DDBJ databases">
        <title>Deep-cultivation of Planctomycetes and their phenomic and genomic characterization uncovers novel biology.</title>
        <authorList>
            <person name="Wiegand S."/>
            <person name="Jogler M."/>
            <person name="Boedeker C."/>
            <person name="Pinto D."/>
            <person name="Vollmers J."/>
            <person name="Rivas-Marin E."/>
            <person name="Kohn T."/>
            <person name="Peeters S.H."/>
            <person name="Heuer A."/>
            <person name="Rast P."/>
            <person name="Oberbeckmann S."/>
            <person name="Bunk B."/>
            <person name="Jeske O."/>
            <person name="Meyerdierks A."/>
            <person name="Storesund J.E."/>
            <person name="Kallscheuer N."/>
            <person name="Luecker S."/>
            <person name="Lage O.M."/>
            <person name="Pohl T."/>
            <person name="Merkel B.J."/>
            <person name="Hornburger P."/>
            <person name="Mueller R.-W."/>
            <person name="Bruemmer F."/>
            <person name="Labrenz M."/>
            <person name="Spormann A.M."/>
            <person name="Op Den Camp H."/>
            <person name="Overmann J."/>
            <person name="Amann R."/>
            <person name="Jetten M.S.M."/>
            <person name="Mascher T."/>
            <person name="Medema M.H."/>
            <person name="Devos D.P."/>
            <person name="Kaster A.-K."/>
            <person name="Ovreas L."/>
            <person name="Rohde M."/>
            <person name="Galperin M.Y."/>
            <person name="Jogler C."/>
        </authorList>
    </citation>
    <scope>NUCLEOTIDE SEQUENCE [LARGE SCALE GENOMIC DNA]</scope>
    <source>
        <strain evidence="2 3">Pla52n</strain>
    </source>
</reference>
<feature type="transmembrane region" description="Helical" evidence="1">
    <location>
        <begin position="378"/>
        <end position="397"/>
    </location>
</feature>
<dbReference type="Proteomes" id="UP000320176">
    <property type="component" value="Unassembled WGS sequence"/>
</dbReference>
<evidence type="ECO:0000256" key="1">
    <source>
        <dbReference type="SAM" id="Phobius"/>
    </source>
</evidence>
<dbReference type="AlphaFoldDB" id="A0A5C6B3G3"/>
<feature type="transmembrane region" description="Helical" evidence="1">
    <location>
        <begin position="316"/>
        <end position="340"/>
    </location>
</feature>
<feature type="transmembrane region" description="Helical" evidence="1">
    <location>
        <begin position="205"/>
        <end position="223"/>
    </location>
</feature>
<feature type="transmembrane region" description="Helical" evidence="1">
    <location>
        <begin position="126"/>
        <end position="143"/>
    </location>
</feature>
<keyword evidence="3" id="KW-1185">Reference proteome</keyword>
<dbReference type="OrthoDB" id="9786218at2"/>
<keyword evidence="1" id="KW-1133">Transmembrane helix</keyword>
<feature type="transmembrane region" description="Helical" evidence="1">
    <location>
        <begin position="100"/>
        <end position="119"/>
    </location>
</feature>